<gene>
    <name evidence="2" type="ORF">CGC59_03215</name>
</gene>
<organism evidence="2 3">
    <name type="scientific">Capnocytophaga sputigena</name>
    <dbReference type="NCBI Taxonomy" id="1019"/>
    <lineage>
        <taxon>Bacteria</taxon>
        <taxon>Pseudomonadati</taxon>
        <taxon>Bacteroidota</taxon>
        <taxon>Flavobacteriia</taxon>
        <taxon>Flavobacteriales</taxon>
        <taxon>Flavobacteriaceae</taxon>
        <taxon>Capnocytophaga</taxon>
    </lineage>
</organism>
<evidence type="ECO:0000313" key="2">
    <source>
        <dbReference type="EMBL" id="ATA78748.1"/>
    </source>
</evidence>
<dbReference type="RefSeq" id="WP_009411832.1">
    <property type="nucleotide sequence ID" value="NZ_CP022383.1"/>
</dbReference>
<dbReference type="InterPro" id="IPR010093">
    <property type="entry name" value="SinI_DNA-bd"/>
</dbReference>
<keyword evidence="2" id="KW-0238">DNA-binding</keyword>
<accession>A0A250F3W8</accession>
<protein>
    <submittedName>
        <fullName evidence="2">DNA-binding protein</fullName>
    </submittedName>
</protein>
<sequence length="112" mass="13185">MNANEISFENLPKAVAFLSHQIEELKTIVKNKDTIEINNKKNPISIDQACTIIKKAKPTVYTLVRKRQIPHYKNGKKLYFYEDELLDWIAQGKRKTIQEIDEIAHKTEKRFK</sequence>
<name>A0A250F3W8_CAPSP</name>
<reference evidence="3" key="1">
    <citation type="submission" date="2017-06" db="EMBL/GenBank/DDBJ databases">
        <title>Capnocytophaga spp. assemblies.</title>
        <authorList>
            <person name="Gulvik C.A."/>
        </authorList>
    </citation>
    <scope>NUCLEOTIDE SEQUENCE [LARGE SCALE GENOMIC DNA]</scope>
    <source>
        <strain evidence="3">H4486</strain>
    </source>
</reference>
<feature type="domain" description="Helix-turn-helix" evidence="1">
    <location>
        <begin position="45"/>
        <end position="92"/>
    </location>
</feature>
<dbReference type="GO" id="GO:0003677">
    <property type="term" value="F:DNA binding"/>
    <property type="evidence" value="ECO:0007669"/>
    <property type="project" value="UniProtKB-KW"/>
</dbReference>
<dbReference type="NCBIfam" id="TIGR01764">
    <property type="entry name" value="excise"/>
    <property type="match status" value="1"/>
</dbReference>
<dbReference type="Proteomes" id="UP000217334">
    <property type="component" value="Chromosome"/>
</dbReference>
<proteinExistence type="predicted"/>
<evidence type="ECO:0000259" key="1">
    <source>
        <dbReference type="Pfam" id="PF12728"/>
    </source>
</evidence>
<dbReference type="InterPro" id="IPR041657">
    <property type="entry name" value="HTH_17"/>
</dbReference>
<dbReference type="Pfam" id="PF12728">
    <property type="entry name" value="HTH_17"/>
    <property type="match status" value="1"/>
</dbReference>
<dbReference type="AlphaFoldDB" id="A0A250F3W8"/>
<evidence type="ECO:0000313" key="3">
    <source>
        <dbReference type="Proteomes" id="UP000217334"/>
    </source>
</evidence>
<dbReference type="EMBL" id="CP022383">
    <property type="protein sequence ID" value="ATA78748.1"/>
    <property type="molecule type" value="Genomic_DNA"/>
</dbReference>